<evidence type="ECO:0000313" key="3">
    <source>
        <dbReference type="EMBL" id="GAA4401398.1"/>
    </source>
</evidence>
<feature type="signal peptide" evidence="1">
    <location>
        <begin position="1"/>
        <end position="23"/>
    </location>
</feature>
<keyword evidence="4" id="KW-1185">Reference proteome</keyword>
<keyword evidence="1" id="KW-0732">Signal</keyword>
<comment type="caution">
    <text evidence="3">The sequence shown here is derived from an EMBL/GenBank/DDBJ whole genome shotgun (WGS) entry which is preliminary data.</text>
</comment>
<accession>A0ABP8K6G9</accession>
<feature type="domain" description="GOLD" evidence="2">
    <location>
        <begin position="123"/>
        <end position="315"/>
    </location>
</feature>
<dbReference type="Pfam" id="PF14321">
    <property type="entry name" value="DUF4382"/>
    <property type="match status" value="1"/>
</dbReference>
<gene>
    <name evidence="3" type="ORF">GCM10023187_15550</name>
</gene>
<dbReference type="RefSeq" id="WP_345265648.1">
    <property type="nucleotide sequence ID" value="NZ_BAABHB010000002.1"/>
</dbReference>
<name>A0ABP8K6G9_9BACT</name>
<evidence type="ECO:0000259" key="2">
    <source>
        <dbReference type="PROSITE" id="PS50866"/>
    </source>
</evidence>
<proteinExistence type="predicted"/>
<feature type="chain" id="PRO_5046415792" description="GOLD domain-containing protein" evidence="1">
    <location>
        <begin position="24"/>
        <end position="321"/>
    </location>
</feature>
<dbReference type="InterPro" id="IPR025491">
    <property type="entry name" value="DUF4382"/>
</dbReference>
<dbReference type="EMBL" id="BAABHB010000002">
    <property type="protein sequence ID" value="GAA4401398.1"/>
    <property type="molecule type" value="Genomic_DNA"/>
</dbReference>
<dbReference type="InterPro" id="IPR009038">
    <property type="entry name" value="GOLD_dom"/>
</dbReference>
<reference evidence="4" key="1">
    <citation type="journal article" date="2019" name="Int. J. Syst. Evol. Microbiol.">
        <title>The Global Catalogue of Microorganisms (GCM) 10K type strain sequencing project: providing services to taxonomists for standard genome sequencing and annotation.</title>
        <authorList>
            <consortium name="The Broad Institute Genomics Platform"/>
            <consortium name="The Broad Institute Genome Sequencing Center for Infectious Disease"/>
            <person name="Wu L."/>
            <person name="Ma J."/>
        </authorList>
    </citation>
    <scope>NUCLEOTIDE SEQUENCE [LARGE SCALE GENOMIC DNA]</scope>
    <source>
        <strain evidence="4">JCM 17925</strain>
    </source>
</reference>
<sequence length="321" mass="33794">MKRVFWRVFTLPLCLTVWLGTHACKVESDGLSPTGTSSTGRVAIELTDAPIDDASVRSVFVTVTEVNVDGKPFSGFTGKKTIDVLALQNGRVEGLGVANLEAGTYSNVSLVLDYATDANGNAPGCYVLTTDNQKHNLGASGVQRVEVKSNQALQVAEKSEQTLVMDFDLRKAVKDNNGNSPGGYIFAGESELQSTVRVVNKNRVGSIVGKSTNSGSNGRVVVYAYKKGQFNRSAESANQFANAVNSATVDASGNYKLSFLEEGDYDICFASYQQNPNGGSAVLRGVLSLGGGLSLNGVSSVSVKANTEARLDVTLGGLLSL</sequence>
<dbReference type="Proteomes" id="UP001500936">
    <property type="component" value="Unassembled WGS sequence"/>
</dbReference>
<protein>
    <recommendedName>
        <fullName evidence="2">GOLD domain-containing protein</fullName>
    </recommendedName>
</protein>
<evidence type="ECO:0000256" key="1">
    <source>
        <dbReference type="SAM" id="SignalP"/>
    </source>
</evidence>
<evidence type="ECO:0000313" key="4">
    <source>
        <dbReference type="Proteomes" id="UP001500936"/>
    </source>
</evidence>
<dbReference type="PROSITE" id="PS50866">
    <property type="entry name" value="GOLD"/>
    <property type="match status" value="1"/>
</dbReference>
<organism evidence="3 4">
    <name type="scientific">Nibrella viscosa</name>
    <dbReference type="NCBI Taxonomy" id="1084524"/>
    <lineage>
        <taxon>Bacteria</taxon>
        <taxon>Pseudomonadati</taxon>
        <taxon>Bacteroidota</taxon>
        <taxon>Cytophagia</taxon>
        <taxon>Cytophagales</taxon>
        <taxon>Spirosomataceae</taxon>
        <taxon>Nibrella</taxon>
    </lineage>
</organism>